<dbReference type="Pfam" id="PF15595">
    <property type="entry name" value="Imm51"/>
    <property type="match status" value="1"/>
</dbReference>
<organism evidence="1 2">
    <name type="scientific">Parabacteroides goldsteinii</name>
    <dbReference type="NCBI Taxonomy" id="328812"/>
    <lineage>
        <taxon>Bacteria</taxon>
        <taxon>Pseudomonadati</taxon>
        <taxon>Bacteroidota</taxon>
        <taxon>Bacteroidia</taxon>
        <taxon>Bacteroidales</taxon>
        <taxon>Tannerellaceae</taxon>
        <taxon>Parabacteroides</taxon>
    </lineage>
</organism>
<dbReference type="PATRIC" id="fig|328812.4.peg.4668"/>
<dbReference type="AlphaFoldDB" id="A0A0J6CGH8"/>
<dbReference type="RefSeq" id="WP_028728972.1">
    <property type="nucleotide sequence ID" value="NZ_LFJV01000065.1"/>
</dbReference>
<comment type="caution">
    <text evidence="1">The sequence shown here is derived from an EMBL/GenBank/DDBJ whole genome shotgun (WGS) entry which is preliminary data.</text>
</comment>
<evidence type="ECO:0008006" key="3">
    <source>
        <dbReference type="Google" id="ProtNLM"/>
    </source>
</evidence>
<evidence type="ECO:0000313" key="1">
    <source>
        <dbReference type="EMBL" id="KMM32320.1"/>
    </source>
</evidence>
<evidence type="ECO:0000313" key="2">
    <source>
        <dbReference type="Proteomes" id="UP000036166"/>
    </source>
</evidence>
<protein>
    <recommendedName>
        <fullName evidence="3">Immunity protein 51</fullName>
    </recommendedName>
</protein>
<gene>
    <name evidence="1" type="ORF">ACM15_18115</name>
</gene>
<sequence length="116" mass="13461">MDTNNFNELIKPFFWIEHENSVSVCLNVGEYKAEIFQAREDEGFEGNGYDWGALAKVFLEEQKTELIEIIKFDPEADMFCVYSSNPDALKSFIIAFKETCENETLIQDLFLRAELD</sequence>
<dbReference type="InterPro" id="IPR028956">
    <property type="entry name" value="Imm51"/>
</dbReference>
<dbReference type="EMBL" id="LFJV01000065">
    <property type="protein sequence ID" value="KMM32320.1"/>
    <property type="molecule type" value="Genomic_DNA"/>
</dbReference>
<accession>A0A0J6CGH8</accession>
<dbReference type="Proteomes" id="UP000036166">
    <property type="component" value="Unassembled WGS sequence"/>
</dbReference>
<name>A0A0J6CGH8_9BACT</name>
<reference evidence="1 2" key="1">
    <citation type="submission" date="2015-06" db="EMBL/GenBank/DDBJ databases">
        <title>Draft Genome Sequence of Parabacteroides goldsteinii with Putative Novel Metallo-Beta-Lactamases Isolated from a Blood Culture from a Human Patient.</title>
        <authorList>
            <person name="Krogh T.J."/>
            <person name="Agergaard C.N."/>
            <person name="Moller-Jensen J."/>
            <person name="Justesen U.S."/>
        </authorList>
    </citation>
    <scope>NUCLEOTIDE SEQUENCE [LARGE SCALE GENOMIC DNA]</scope>
    <source>
        <strain evidence="1 2">910340</strain>
    </source>
</reference>
<proteinExistence type="predicted"/>